<dbReference type="AlphaFoldDB" id="A0AAQ3QRP7"/>
<protein>
    <submittedName>
        <fullName evidence="4">Elicitor-responsive protein 3</fullName>
    </submittedName>
</protein>
<dbReference type="PROSITE" id="PS50004">
    <property type="entry name" value="C2"/>
    <property type="match status" value="1"/>
</dbReference>
<dbReference type="SMART" id="SM00239">
    <property type="entry name" value="C2"/>
    <property type="match status" value="1"/>
</dbReference>
<dbReference type="PANTHER" id="PTHR46502:SF2">
    <property type="entry name" value="16 KDA PHLOEM PROTEIN 2"/>
    <property type="match status" value="1"/>
</dbReference>
<gene>
    <name evidence="4" type="ORF">Cni_G27743</name>
</gene>
<organism evidence="4 5">
    <name type="scientific">Canna indica</name>
    <name type="common">Indian-shot</name>
    <dbReference type="NCBI Taxonomy" id="4628"/>
    <lineage>
        <taxon>Eukaryota</taxon>
        <taxon>Viridiplantae</taxon>
        <taxon>Streptophyta</taxon>
        <taxon>Embryophyta</taxon>
        <taxon>Tracheophyta</taxon>
        <taxon>Spermatophyta</taxon>
        <taxon>Magnoliopsida</taxon>
        <taxon>Liliopsida</taxon>
        <taxon>Zingiberales</taxon>
        <taxon>Cannaceae</taxon>
        <taxon>Canna</taxon>
    </lineage>
</organism>
<keyword evidence="1" id="KW-0479">Metal-binding</keyword>
<dbReference type="Gene3D" id="2.60.40.150">
    <property type="entry name" value="C2 domain"/>
    <property type="match status" value="1"/>
</dbReference>
<dbReference type="InterPro" id="IPR035892">
    <property type="entry name" value="C2_domain_sf"/>
</dbReference>
<name>A0AAQ3QRP7_9LILI</name>
<evidence type="ECO:0000313" key="5">
    <source>
        <dbReference type="Proteomes" id="UP001327560"/>
    </source>
</evidence>
<keyword evidence="5" id="KW-1185">Reference proteome</keyword>
<reference evidence="4 5" key="1">
    <citation type="submission" date="2023-10" db="EMBL/GenBank/DDBJ databases">
        <title>Chromosome-scale genome assembly provides insights into flower coloration mechanisms of Canna indica.</title>
        <authorList>
            <person name="Li C."/>
        </authorList>
    </citation>
    <scope>NUCLEOTIDE SEQUENCE [LARGE SCALE GENOMIC DNA]</scope>
    <source>
        <tissue evidence="4">Flower</tissue>
    </source>
</reference>
<sequence length="154" mass="17023">MDPYAILICRSHEQKSSTVSGGGSEPEWNETFVFTISDHVSELIIKLMDSDTLSNDDFVGEAKIPLEPVFAEGSLPPAVYSVVKEQEYCGEIKVGLTFTPTQLLGKELASNKGSERECERGILTPNTDDVERKFAKRLRSLSAIFGRIYSSAEE</sequence>
<dbReference type="EMBL" id="CP136898">
    <property type="protein sequence ID" value="WOL18946.1"/>
    <property type="molecule type" value="Genomic_DNA"/>
</dbReference>
<keyword evidence="2" id="KW-0106">Calcium</keyword>
<dbReference type="InterPro" id="IPR000008">
    <property type="entry name" value="C2_dom"/>
</dbReference>
<dbReference type="PANTHER" id="PTHR46502">
    <property type="entry name" value="C2 DOMAIN-CONTAINING"/>
    <property type="match status" value="1"/>
</dbReference>
<dbReference type="GO" id="GO:0046872">
    <property type="term" value="F:metal ion binding"/>
    <property type="evidence" value="ECO:0007669"/>
    <property type="project" value="UniProtKB-KW"/>
</dbReference>
<proteinExistence type="predicted"/>
<evidence type="ECO:0000313" key="4">
    <source>
        <dbReference type="EMBL" id="WOL18946.1"/>
    </source>
</evidence>
<accession>A0AAQ3QRP7</accession>
<feature type="domain" description="C2" evidence="3">
    <location>
        <begin position="1"/>
        <end position="80"/>
    </location>
</feature>
<dbReference type="SUPFAM" id="SSF49562">
    <property type="entry name" value="C2 domain (Calcium/lipid-binding domain, CaLB)"/>
    <property type="match status" value="1"/>
</dbReference>
<evidence type="ECO:0000259" key="3">
    <source>
        <dbReference type="PROSITE" id="PS50004"/>
    </source>
</evidence>
<evidence type="ECO:0000256" key="2">
    <source>
        <dbReference type="ARBA" id="ARBA00022837"/>
    </source>
</evidence>
<evidence type="ECO:0000256" key="1">
    <source>
        <dbReference type="ARBA" id="ARBA00022723"/>
    </source>
</evidence>
<dbReference type="Proteomes" id="UP001327560">
    <property type="component" value="Chromosome 9"/>
</dbReference>
<dbReference type="Pfam" id="PF00168">
    <property type="entry name" value="C2"/>
    <property type="match status" value="1"/>
</dbReference>